<dbReference type="InterPro" id="IPR029039">
    <property type="entry name" value="Flavoprotein-like_sf"/>
</dbReference>
<dbReference type="PANTHER" id="PTHR30543:SF21">
    <property type="entry name" value="NAD(P)H-DEPENDENT FMN REDUCTASE LOT6"/>
    <property type="match status" value="1"/>
</dbReference>
<dbReference type="Gene3D" id="3.40.50.360">
    <property type="match status" value="1"/>
</dbReference>
<keyword evidence="3" id="KW-1185">Reference proteome</keyword>
<dbReference type="Proteomes" id="UP000730482">
    <property type="component" value="Unassembled WGS sequence"/>
</dbReference>
<accession>A0ABS5KWF1</accession>
<sequence>MTANATPGTPEGTREPLHVAVIIGSTRDGRFGPTVADWFVARAAQSHPEFDLDVIDLAEADLPLTMTGFGQPRPPAVADLAPRLTAADAFVVVTPEYNHSFPAVLKNAIDWYHGEWSRKPVAFVSYGGVSGGLRAVQQLRHVFIELSAVPIRDTVSFHEYWHQFAEDKSWPLPSEARDTAVRSLLDQLAWAGETLRAGRRETVAA</sequence>
<feature type="domain" description="NADPH-dependent FMN reductase-like" evidence="1">
    <location>
        <begin position="18"/>
        <end position="161"/>
    </location>
</feature>
<dbReference type="InterPro" id="IPR005025">
    <property type="entry name" value="FMN_Rdtase-like_dom"/>
</dbReference>
<dbReference type="EMBL" id="JAAFYZ010000101">
    <property type="protein sequence ID" value="MBS2550402.1"/>
    <property type="molecule type" value="Genomic_DNA"/>
</dbReference>
<dbReference type="Pfam" id="PF03358">
    <property type="entry name" value="FMN_red"/>
    <property type="match status" value="1"/>
</dbReference>
<evidence type="ECO:0000313" key="3">
    <source>
        <dbReference type="Proteomes" id="UP000730482"/>
    </source>
</evidence>
<evidence type="ECO:0000313" key="2">
    <source>
        <dbReference type="EMBL" id="MBS2550402.1"/>
    </source>
</evidence>
<evidence type="ECO:0000259" key="1">
    <source>
        <dbReference type="Pfam" id="PF03358"/>
    </source>
</evidence>
<protein>
    <submittedName>
        <fullName evidence="2">NAD(P)H-dependent oxidoreductase</fullName>
    </submittedName>
</protein>
<dbReference type="RefSeq" id="WP_212013063.1">
    <property type="nucleotide sequence ID" value="NZ_JAAFYZ010000101.1"/>
</dbReference>
<dbReference type="SUPFAM" id="SSF52218">
    <property type="entry name" value="Flavoproteins"/>
    <property type="match status" value="1"/>
</dbReference>
<dbReference type="InterPro" id="IPR050712">
    <property type="entry name" value="NAD(P)H-dep_reductase"/>
</dbReference>
<gene>
    <name evidence="2" type="ORF">KGQ19_26385</name>
</gene>
<comment type="caution">
    <text evidence="2">The sequence shown here is derived from an EMBL/GenBank/DDBJ whole genome shotgun (WGS) entry which is preliminary data.</text>
</comment>
<organism evidence="2 3">
    <name type="scientific">Catenulispora pinistramenti</name>
    <dbReference type="NCBI Taxonomy" id="2705254"/>
    <lineage>
        <taxon>Bacteria</taxon>
        <taxon>Bacillati</taxon>
        <taxon>Actinomycetota</taxon>
        <taxon>Actinomycetes</taxon>
        <taxon>Catenulisporales</taxon>
        <taxon>Catenulisporaceae</taxon>
        <taxon>Catenulispora</taxon>
    </lineage>
</organism>
<reference evidence="2 3" key="1">
    <citation type="submission" date="2020-02" db="EMBL/GenBank/DDBJ databases">
        <title>Acidophilic actinobacteria isolated from forest soil.</title>
        <authorList>
            <person name="Golinska P."/>
        </authorList>
    </citation>
    <scope>NUCLEOTIDE SEQUENCE [LARGE SCALE GENOMIC DNA]</scope>
    <source>
        <strain evidence="2 3">NL8</strain>
    </source>
</reference>
<proteinExistence type="predicted"/>
<dbReference type="PANTHER" id="PTHR30543">
    <property type="entry name" value="CHROMATE REDUCTASE"/>
    <property type="match status" value="1"/>
</dbReference>
<name>A0ABS5KWF1_9ACTN</name>